<reference evidence="1" key="1">
    <citation type="submission" date="2020-12" db="EMBL/GenBank/DDBJ databases">
        <title>Taurinivorans muris gen. nov., sp. nov., fundamental and realized metabolic niche of a ubiquitous sulfidogenic bacterium in the murine intestine.</title>
        <authorList>
            <person name="Ye H."/>
            <person name="Hanson B.T."/>
            <person name="Loy A."/>
        </authorList>
    </citation>
    <scope>NUCLEOTIDE SEQUENCE</scope>
    <source>
        <strain evidence="1">LT0009</strain>
    </source>
</reference>
<dbReference type="EMBL" id="CP065938">
    <property type="protein sequence ID" value="UWX06221.1"/>
    <property type="molecule type" value="Genomic_DNA"/>
</dbReference>
<keyword evidence="2" id="KW-1185">Reference proteome</keyword>
<evidence type="ECO:0000313" key="1">
    <source>
        <dbReference type="EMBL" id="UWX06221.1"/>
    </source>
</evidence>
<protein>
    <submittedName>
        <fullName evidence="1">Recombination-associated protein RdgC</fullName>
    </submittedName>
</protein>
<dbReference type="RefSeq" id="WP_334315823.1">
    <property type="nucleotide sequence ID" value="NZ_CP065938.1"/>
</dbReference>
<name>A0ABY5Y2C8_9BACT</name>
<organism evidence="1 2">
    <name type="scientific">Taurinivorans muris</name>
    <dbReference type="NCBI Taxonomy" id="2787751"/>
    <lineage>
        <taxon>Bacteria</taxon>
        <taxon>Pseudomonadati</taxon>
        <taxon>Thermodesulfobacteriota</taxon>
        <taxon>Desulfovibrionia</taxon>
        <taxon>Desulfovibrionales</taxon>
        <taxon>Desulfovibrionaceae</taxon>
        <taxon>Taurinivorans</taxon>
    </lineage>
</organism>
<dbReference type="Proteomes" id="UP001058120">
    <property type="component" value="Chromosome"/>
</dbReference>
<accession>A0ABY5Y2C8</accession>
<proteinExistence type="predicted"/>
<evidence type="ECO:0000313" key="2">
    <source>
        <dbReference type="Proteomes" id="UP001058120"/>
    </source>
</evidence>
<sequence>MSFLKPSTSFTRFRVLDDITPELHENIEEILRKFAARDIDDTADEREYGWTSFDDMLDTGFSETSPRKAEFFVFALRIDTRRIAPAVIKKHVTIALRQEEEKLAEFGKKYISKDRKKEIIEQVKLRLRARTLPIPAVFEVIWDYANKTIYFASTQRKIIDLFSEYFVRSFNVAIEQMLPYTLAQKILGAGCEEELDSLEPTTFNID</sequence>
<gene>
    <name evidence="1" type="primary">rdgC</name>
    <name evidence="1" type="ORF">JBF11_02570</name>
</gene>